<keyword evidence="1" id="KW-1133">Transmembrane helix</keyword>
<organism evidence="2 3">
    <name type="scientific">Mesorhabditis belari</name>
    <dbReference type="NCBI Taxonomy" id="2138241"/>
    <lineage>
        <taxon>Eukaryota</taxon>
        <taxon>Metazoa</taxon>
        <taxon>Ecdysozoa</taxon>
        <taxon>Nematoda</taxon>
        <taxon>Chromadorea</taxon>
        <taxon>Rhabditida</taxon>
        <taxon>Rhabditina</taxon>
        <taxon>Rhabditomorpha</taxon>
        <taxon>Rhabditoidea</taxon>
        <taxon>Rhabditidae</taxon>
        <taxon>Mesorhabditinae</taxon>
        <taxon>Mesorhabditis</taxon>
    </lineage>
</organism>
<evidence type="ECO:0000313" key="2">
    <source>
        <dbReference type="Proteomes" id="UP000887575"/>
    </source>
</evidence>
<keyword evidence="2" id="KW-1185">Reference proteome</keyword>
<name>A0AAF3F7F0_9BILA</name>
<evidence type="ECO:0000313" key="3">
    <source>
        <dbReference type="WBParaSite" id="MBELARI_LOCUS2769"/>
    </source>
</evidence>
<dbReference type="Proteomes" id="UP000887575">
    <property type="component" value="Unassembled WGS sequence"/>
</dbReference>
<reference evidence="3" key="1">
    <citation type="submission" date="2024-02" db="UniProtKB">
        <authorList>
            <consortium name="WormBaseParasite"/>
        </authorList>
    </citation>
    <scope>IDENTIFICATION</scope>
</reference>
<proteinExistence type="predicted"/>
<evidence type="ECO:0000256" key="1">
    <source>
        <dbReference type="SAM" id="Phobius"/>
    </source>
</evidence>
<sequence>MCALDLMTRRKVKQLKKNGKASRTEMLLMTQMLTCSFVNIFNTIIYTLVFIVLNLFFGPSTLAIFTSMRIIISKFLFSFFVSTISVFTLRKPKEQRVQQRTGKSITVKSCE</sequence>
<keyword evidence="1" id="KW-0812">Transmembrane</keyword>
<keyword evidence="1" id="KW-0472">Membrane</keyword>
<dbReference type="AlphaFoldDB" id="A0AAF3F7F0"/>
<dbReference type="WBParaSite" id="MBELARI_LOCUS2769">
    <property type="protein sequence ID" value="MBELARI_LOCUS2769"/>
    <property type="gene ID" value="MBELARI_LOCUS2769"/>
</dbReference>
<feature type="transmembrane region" description="Helical" evidence="1">
    <location>
        <begin position="32"/>
        <end position="57"/>
    </location>
</feature>
<protein>
    <submittedName>
        <fullName evidence="3">Uncharacterized protein</fullName>
    </submittedName>
</protein>
<feature type="transmembrane region" description="Helical" evidence="1">
    <location>
        <begin position="63"/>
        <end position="89"/>
    </location>
</feature>
<accession>A0AAF3F7F0</accession>